<keyword evidence="2" id="KW-0012">Acyltransferase</keyword>
<dbReference type="STRING" id="1217705.F900_03167"/>
<proteinExistence type="inferred from homology"/>
<dbReference type="Pfam" id="PF00132">
    <property type="entry name" value="Hexapep"/>
    <property type="match status" value="1"/>
</dbReference>
<dbReference type="Gene3D" id="2.160.10.10">
    <property type="entry name" value="Hexapeptide repeat proteins"/>
    <property type="match status" value="1"/>
</dbReference>
<dbReference type="PATRIC" id="fig|1217705.3.peg.3074"/>
<comment type="similarity">
    <text evidence="1">Belongs to the transferase hexapeptide repeat family.</text>
</comment>
<dbReference type="InterPro" id="IPR007691">
    <property type="entry name" value="LpxD"/>
</dbReference>
<evidence type="ECO:0000256" key="1">
    <source>
        <dbReference type="ARBA" id="ARBA00007274"/>
    </source>
</evidence>
<comment type="caution">
    <text evidence="2">The sequence shown here is derived from an EMBL/GenBank/DDBJ whole genome shotgun (WGS) entry which is preliminary data.</text>
</comment>
<protein>
    <submittedName>
        <fullName evidence="2">UDP-3-O-[3-hydroxymyristoyl] glucosamine N-acyltransferase</fullName>
    </submittedName>
</protein>
<dbReference type="HOGENOM" id="CLU_049865_1_1_6"/>
<dbReference type="Proteomes" id="UP000013248">
    <property type="component" value="Unassembled WGS sequence"/>
</dbReference>
<dbReference type="InterPro" id="IPR001451">
    <property type="entry name" value="Hexapep"/>
</dbReference>
<gene>
    <name evidence="2" type="ORF">F900_03167</name>
</gene>
<dbReference type="eggNOG" id="COG1044">
    <property type="taxonomic scope" value="Bacteria"/>
</dbReference>
<dbReference type="InterPro" id="IPR050179">
    <property type="entry name" value="Trans_hexapeptide_repeat"/>
</dbReference>
<dbReference type="PANTHER" id="PTHR43300">
    <property type="entry name" value="ACETYLTRANSFERASE"/>
    <property type="match status" value="1"/>
</dbReference>
<evidence type="ECO:0000313" key="3">
    <source>
        <dbReference type="Proteomes" id="UP000013248"/>
    </source>
</evidence>
<keyword evidence="2" id="KW-0808">Transferase</keyword>
<accession>N9N702</accession>
<evidence type="ECO:0000313" key="2">
    <source>
        <dbReference type="EMBL" id="ENW98566.1"/>
    </source>
</evidence>
<dbReference type="RefSeq" id="WP_005218936.1">
    <property type="nucleotide sequence ID" value="NZ_KB850089.1"/>
</dbReference>
<dbReference type="GO" id="GO:0016020">
    <property type="term" value="C:membrane"/>
    <property type="evidence" value="ECO:0007669"/>
    <property type="project" value="GOC"/>
</dbReference>
<dbReference type="EMBL" id="APRP01000032">
    <property type="protein sequence ID" value="ENW98566.1"/>
    <property type="molecule type" value="Genomic_DNA"/>
</dbReference>
<dbReference type="CDD" id="cd03352">
    <property type="entry name" value="LbH_LpxD"/>
    <property type="match status" value="1"/>
</dbReference>
<name>N9N702_9GAMM</name>
<dbReference type="GO" id="GO:0016410">
    <property type="term" value="F:N-acyltransferase activity"/>
    <property type="evidence" value="ECO:0007669"/>
    <property type="project" value="InterPro"/>
</dbReference>
<dbReference type="GO" id="GO:0009245">
    <property type="term" value="P:lipid A biosynthetic process"/>
    <property type="evidence" value="ECO:0007669"/>
    <property type="project" value="InterPro"/>
</dbReference>
<dbReference type="SUPFAM" id="SSF51161">
    <property type="entry name" value="Trimeric LpxA-like enzymes"/>
    <property type="match status" value="1"/>
</dbReference>
<organism evidence="2 3">
    <name type="scientific">Acinetobacter modestus</name>
    <dbReference type="NCBI Taxonomy" id="1776740"/>
    <lineage>
        <taxon>Bacteria</taxon>
        <taxon>Pseudomonadati</taxon>
        <taxon>Pseudomonadota</taxon>
        <taxon>Gammaproteobacteria</taxon>
        <taxon>Moraxellales</taxon>
        <taxon>Moraxellaceae</taxon>
        <taxon>Acinetobacter</taxon>
    </lineage>
</organism>
<reference evidence="2 3" key="1">
    <citation type="submission" date="2013-02" db="EMBL/GenBank/DDBJ databases">
        <title>The Genome Sequence of Acinetobacter sp. ANC 3862.</title>
        <authorList>
            <consortium name="The Broad Institute Genome Sequencing Platform"/>
            <consortium name="The Broad Institute Genome Sequencing Center for Infectious Disease"/>
            <person name="Cerqueira G."/>
            <person name="Feldgarden M."/>
            <person name="Courvalin P."/>
            <person name="Perichon B."/>
            <person name="Grillot-Courvalin C."/>
            <person name="Clermont D."/>
            <person name="Rocha E."/>
            <person name="Yoon E.-J."/>
            <person name="Nemec A."/>
            <person name="Walker B."/>
            <person name="Young S.K."/>
            <person name="Zeng Q."/>
            <person name="Gargeya S."/>
            <person name="Fitzgerald M."/>
            <person name="Haas B."/>
            <person name="Abouelleil A."/>
            <person name="Alvarado L."/>
            <person name="Arachchi H.M."/>
            <person name="Berlin A.M."/>
            <person name="Chapman S.B."/>
            <person name="Dewar J."/>
            <person name="Goldberg J."/>
            <person name="Griggs A."/>
            <person name="Gujja S."/>
            <person name="Hansen M."/>
            <person name="Howarth C."/>
            <person name="Imamovic A."/>
            <person name="Larimer J."/>
            <person name="McCowan C."/>
            <person name="Murphy C."/>
            <person name="Neiman D."/>
            <person name="Pearson M."/>
            <person name="Priest M."/>
            <person name="Roberts A."/>
            <person name="Saif S."/>
            <person name="Shea T."/>
            <person name="Sisk P."/>
            <person name="Sykes S."/>
            <person name="Wortman J."/>
            <person name="Nusbaum C."/>
            <person name="Birren B."/>
        </authorList>
    </citation>
    <scope>NUCLEOTIDE SEQUENCE [LARGE SCALE GENOMIC DNA]</scope>
    <source>
        <strain evidence="2 3">ANC 3862</strain>
    </source>
</reference>
<sequence>MKITNNLVFQATQYELENKFDYDGVGLLVTPFEGKLLSFIESQKYITQVNENNSIKGIFCTQEIADKKQFRTDIDLIIVDDPKWFFFSIVDYLAKNQERAQTVIDSSSQINTTAYISPVGVIIGKNCIIEPHVTIHSDVTIGDNVIVRAGSVIGSEGFEHKKTIRGILSVTHNGEVIIHDNVEIGANSHVAKGFSYRPTIIGESTKLDAFVHYAHGVQCGKECLIVAHAMIGGNVDIGNSVWVGPSAVITNRIVLEDNCFITLGAVVTRSVKKGETVTGNFAIPHEKFLKVFKRSLTND</sequence>
<dbReference type="AlphaFoldDB" id="N9N702"/>
<dbReference type="InterPro" id="IPR011004">
    <property type="entry name" value="Trimer_LpxA-like_sf"/>
</dbReference>